<gene>
    <name evidence="2" type="ORF">GCM10010170_109240</name>
</gene>
<dbReference type="InterPro" id="IPR023213">
    <property type="entry name" value="CAT-like_dom_sf"/>
</dbReference>
<dbReference type="SUPFAM" id="SSF52777">
    <property type="entry name" value="CoA-dependent acyltransferases"/>
    <property type="match status" value="2"/>
</dbReference>
<proteinExistence type="predicted"/>
<evidence type="ECO:0000259" key="1">
    <source>
        <dbReference type="Pfam" id="PF00668"/>
    </source>
</evidence>
<dbReference type="RefSeq" id="WP_344620711.1">
    <property type="nucleotide sequence ID" value="NZ_BAAARV010000141.1"/>
</dbReference>
<sequence>METIVVPFEGPGAGTGPLNWGQRQVWAAMVESDSSMSMGGVVAVDDGRTTEDIAAELRFFMNRYAAMRTLLRFDADGEVTQEVFGTGEALLHVLDVDGGEDPAAAAEALAARWRERKFDYETEWALRMAVVRKDGAVTHVVALVCHIASDLGGMTVMMRELAGRDPRTGAPAAPYEAPQPLDLARRQREPAMARQTAAAMRYWEGHLRAIPASMFRGPVDRGEPRFRRLRWQSRALHLASGALVDRFGADPAWVLLAAFAAAFDRVQPGSGPLVAITIVGNRFRPGLRDVVNPITQDGLCVLDVAGAEPAEAIARARTASMSASKYAYYDPQARAALTERLIRERGEHLDLTCIYNDRRTAARPDAVPGPESIRAALGETAELSEEPLRFLGPKLMLIIEDVPDVVRLFAEVDTRHLSLVDLRAMLQEMEDFVVGAALHAVAS</sequence>
<evidence type="ECO:0000313" key="2">
    <source>
        <dbReference type="EMBL" id="GAA2394916.1"/>
    </source>
</evidence>
<dbReference type="Pfam" id="PF00668">
    <property type="entry name" value="Condensation"/>
    <property type="match status" value="1"/>
</dbReference>
<dbReference type="EMBL" id="BAAARV010000141">
    <property type="protein sequence ID" value="GAA2394916.1"/>
    <property type="molecule type" value="Genomic_DNA"/>
</dbReference>
<accession>A0ABP5V630</accession>
<name>A0ABP5V630_9ACTN</name>
<dbReference type="Gene3D" id="3.30.559.10">
    <property type="entry name" value="Chloramphenicol acetyltransferase-like domain"/>
    <property type="match status" value="1"/>
</dbReference>
<evidence type="ECO:0000313" key="3">
    <source>
        <dbReference type="Proteomes" id="UP001501444"/>
    </source>
</evidence>
<reference evidence="3" key="1">
    <citation type="journal article" date="2019" name="Int. J. Syst. Evol. Microbiol.">
        <title>The Global Catalogue of Microorganisms (GCM) 10K type strain sequencing project: providing services to taxonomists for standard genome sequencing and annotation.</title>
        <authorList>
            <consortium name="The Broad Institute Genomics Platform"/>
            <consortium name="The Broad Institute Genome Sequencing Center for Infectious Disease"/>
            <person name="Wu L."/>
            <person name="Ma J."/>
        </authorList>
    </citation>
    <scope>NUCLEOTIDE SEQUENCE [LARGE SCALE GENOMIC DNA]</scope>
    <source>
        <strain evidence="3">JCM 3272</strain>
    </source>
</reference>
<organism evidence="2 3">
    <name type="scientific">Dactylosporangium salmoneum</name>
    <dbReference type="NCBI Taxonomy" id="53361"/>
    <lineage>
        <taxon>Bacteria</taxon>
        <taxon>Bacillati</taxon>
        <taxon>Actinomycetota</taxon>
        <taxon>Actinomycetes</taxon>
        <taxon>Micromonosporales</taxon>
        <taxon>Micromonosporaceae</taxon>
        <taxon>Dactylosporangium</taxon>
    </lineage>
</organism>
<keyword evidence="3" id="KW-1185">Reference proteome</keyword>
<dbReference type="Proteomes" id="UP001501444">
    <property type="component" value="Unassembled WGS sequence"/>
</dbReference>
<dbReference type="InterPro" id="IPR001242">
    <property type="entry name" value="Condensation_dom"/>
</dbReference>
<comment type="caution">
    <text evidence="2">The sequence shown here is derived from an EMBL/GenBank/DDBJ whole genome shotgun (WGS) entry which is preliminary data.</text>
</comment>
<feature type="domain" description="Condensation" evidence="1">
    <location>
        <begin position="29"/>
        <end position="329"/>
    </location>
</feature>
<protein>
    <recommendedName>
        <fullName evidence="1">Condensation domain-containing protein</fullName>
    </recommendedName>
</protein>
<dbReference type="Gene3D" id="3.30.559.30">
    <property type="entry name" value="Nonribosomal peptide synthetase, condensation domain"/>
    <property type="match status" value="1"/>
</dbReference>